<dbReference type="Proteomes" id="UP001172681">
    <property type="component" value="Unassembled WGS sequence"/>
</dbReference>
<protein>
    <submittedName>
        <fullName evidence="2">Uncharacterized protein</fullName>
    </submittedName>
</protein>
<dbReference type="EMBL" id="JAPDRN010000065">
    <property type="protein sequence ID" value="KAJ9630111.1"/>
    <property type="molecule type" value="Genomic_DNA"/>
</dbReference>
<feature type="transmembrane region" description="Helical" evidence="1">
    <location>
        <begin position="1108"/>
        <end position="1127"/>
    </location>
</feature>
<dbReference type="InterPro" id="IPR021840">
    <property type="entry name" value="DUF3433"/>
</dbReference>
<feature type="transmembrane region" description="Helical" evidence="1">
    <location>
        <begin position="56"/>
        <end position="79"/>
    </location>
</feature>
<dbReference type="AlphaFoldDB" id="A0AA38XZD5"/>
<keyword evidence="1" id="KW-0472">Membrane</keyword>
<reference evidence="2" key="1">
    <citation type="submission" date="2022-10" db="EMBL/GenBank/DDBJ databases">
        <title>Culturing micro-colonial fungi from biological soil crusts in the Mojave desert and describing Neophaeococcomyces mojavensis, and introducing the new genera and species Taxawa tesnikishii.</title>
        <authorList>
            <person name="Kurbessoian T."/>
            <person name="Stajich J.E."/>
        </authorList>
    </citation>
    <scope>NUCLEOTIDE SEQUENCE</scope>
    <source>
        <strain evidence="2">TK_35</strain>
    </source>
</reference>
<sequence>MPLYPRLTRKNPVVFEHAKLFSQVDIYDEVPTPGVQHKEFQPQTRRLWTPLFLRRYILSLFLSAFLLVAVALAVLFSVAKKNHGIVDVREDLSYLWIFGPTVVFIVIAAFWTQVEFRTMQMMPWIVMSKDQVPADESVLLDYVSMWNLVAMFKAAKRKHWVVSVAVLGTLLIKVLIVLSTGLFVKQDITIERPATFTLASTLDDSSFTDAFQQTASSDPYFVSVGIISQNLSSPIGTQHNLVYETVNNDPSTNMTSTVDLKVLSLNMTCETAQLSPYNPGSPGNTWNDTMQIESPTCKNASWWMNMNFTQEGDGYFLWNSPGCCSCRDQDALILLDVDTVPDRYSYDWRLMMYGGNRKPGGNRTILINPTFDTVDFQPLICKPSYRAYYGRVMFPPGLTTSNTEVQIELGDPTNITTVDDNIAQRLFLRAYKAFDNGNGGELNTAYLIDPGWDGDHSQFFDPAYLAQHAENTIPVMMAQAAKDNILMPSDAVAQGSVSSRQSRLSIRTVSFVATEIILVLICLVSAFLIWSDIRQVCPRDPVTIAGLSTILARSNKFNAVLRDSGTYKVEQIAHLLSGYEFRTERDSEFYFSIECEHPVIEQHRAVLLQPNSRDVAWWRPATAKWPLRILIILSPIIYIGILELLYQLSVKHDGLANTDTESFSHYAFIYVPAFFVLVVRTIYDMLDFTARTAQQYHLLSKGNADAAGSIFQNHHRRITLLAFLSALRRKHWAVISSTLAVLIAPILSITVSSLFTSINTTTIQSISLVQRSRWNISDATSDIYYSPDWYPGIETRASVSGINIYTGQQALTGGLIENFNLSFPQWTYGRFVFPHFDLQSDKSPTANLSGRQVRGRIPAMQGNLNCNHTTGTSSFASDVFSFNGLQFGSREDNCGYPDALAYQNYDTQRPSYNFNFYNQTADNPSPGTVDITSRPDCPTIVFMLAEIDEGNTTKATALQCRPRIELVNVDVQLDYPSWQFDISNPPQAVLGTETILYDGYFNSSRGGDVFPSLVELQVILLGQGVLLDWLTTLSNLTHLSAPELMNASVLNREMSRLYGTVVAQLINTYATEPNTKPTGDDPGQAPVAATFLNPTQPRIKQNMIATRVLQAIFATMAICAISSMLFVDTHKVMPKNPYSIASVASLLASSRILAAIPPGSEWSSDKELKQLGIFEAMKFRMGWWEQRDMSRFVIDYYEDEGSLEQYEYPYQCRGRDMYMR</sequence>
<feature type="transmembrane region" description="Helical" evidence="1">
    <location>
        <begin position="94"/>
        <end position="112"/>
    </location>
</feature>
<dbReference type="PANTHER" id="PTHR37544:SF3">
    <property type="entry name" value="SPRAY"/>
    <property type="match status" value="1"/>
</dbReference>
<gene>
    <name evidence="2" type="ORF">H2204_008766</name>
</gene>
<evidence type="ECO:0000313" key="3">
    <source>
        <dbReference type="Proteomes" id="UP001172681"/>
    </source>
</evidence>
<keyword evidence="1" id="KW-1133">Transmembrane helix</keyword>
<feature type="transmembrane region" description="Helical" evidence="1">
    <location>
        <begin position="160"/>
        <end position="184"/>
    </location>
</feature>
<evidence type="ECO:0000256" key="1">
    <source>
        <dbReference type="SAM" id="Phobius"/>
    </source>
</evidence>
<name>A0AA38XZD5_9EURO</name>
<dbReference type="Pfam" id="PF11915">
    <property type="entry name" value="DUF3433"/>
    <property type="match status" value="2"/>
</dbReference>
<accession>A0AA38XZD5</accession>
<comment type="caution">
    <text evidence="2">The sequence shown here is derived from an EMBL/GenBank/DDBJ whole genome shotgun (WGS) entry which is preliminary data.</text>
</comment>
<feature type="transmembrane region" description="Helical" evidence="1">
    <location>
        <begin position="509"/>
        <end position="530"/>
    </location>
</feature>
<feature type="transmembrane region" description="Helical" evidence="1">
    <location>
        <begin position="732"/>
        <end position="755"/>
    </location>
</feature>
<proteinExistence type="predicted"/>
<keyword evidence="3" id="KW-1185">Reference proteome</keyword>
<keyword evidence="1" id="KW-0812">Transmembrane</keyword>
<organism evidence="2 3">
    <name type="scientific">Knufia peltigerae</name>
    <dbReference type="NCBI Taxonomy" id="1002370"/>
    <lineage>
        <taxon>Eukaryota</taxon>
        <taxon>Fungi</taxon>
        <taxon>Dikarya</taxon>
        <taxon>Ascomycota</taxon>
        <taxon>Pezizomycotina</taxon>
        <taxon>Eurotiomycetes</taxon>
        <taxon>Chaetothyriomycetidae</taxon>
        <taxon>Chaetothyriales</taxon>
        <taxon>Trichomeriaceae</taxon>
        <taxon>Knufia</taxon>
    </lineage>
</organism>
<evidence type="ECO:0000313" key="2">
    <source>
        <dbReference type="EMBL" id="KAJ9630111.1"/>
    </source>
</evidence>
<dbReference type="PANTHER" id="PTHR37544">
    <property type="entry name" value="SPRAY-RELATED"/>
    <property type="match status" value="1"/>
</dbReference>
<feature type="transmembrane region" description="Helical" evidence="1">
    <location>
        <begin position="666"/>
        <end position="683"/>
    </location>
</feature>
<feature type="transmembrane region" description="Helical" evidence="1">
    <location>
        <begin position="627"/>
        <end position="646"/>
    </location>
</feature>